<evidence type="ECO:0000259" key="3">
    <source>
        <dbReference type="Pfam" id="PF25534"/>
    </source>
</evidence>
<comment type="caution">
    <text evidence="4">The sequence shown here is derived from an EMBL/GenBank/DDBJ whole genome shotgun (WGS) entry which is preliminary data.</text>
</comment>
<evidence type="ECO:0000313" key="5">
    <source>
        <dbReference type="Proteomes" id="UP000886653"/>
    </source>
</evidence>
<keyword evidence="1" id="KW-0175">Coiled coil</keyword>
<organism evidence="4 5">
    <name type="scientific">Cronartium quercuum f. sp. fusiforme G11</name>
    <dbReference type="NCBI Taxonomy" id="708437"/>
    <lineage>
        <taxon>Eukaryota</taxon>
        <taxon>Fungi</taxon>
        <taxon>Dikarya</taxon>
        <taxon>Basidiomycota</taxon>
        <taxon>Pucciniomycotina</taxon>
        <taxon>Pucciniomycetes</taxon>
        <taxon>Pucciniales</taxon>
        <taxon>Coleosporiaceae</taxon>
        <taxon>Cronartium</taxon>
    </lineage>
</organism>
<accession>A0A9P6NAS0</accession>
<dbReference type="AlphaFoldDB" id="A0A9P6NAS0"/>
<dbReference type="OrthoDB" id="2505696at2759"/>
<evidence type="ECO:0000313" key="4">
    <source>
        <dbReference type="EMBL" id="KAG0143126.1"/>
    </source>
</evidence>
<proteinExistence type="predicted"/>
<reference evidence="4" key="1">
    <citation type="submission" date="2013-11" db="EMBL/GenBank/DDBJ databases">
        <title>Genome sequence of the fusiform rust pathogen reveals effectors for host alternation and coevolution with pine.</title>
        <authorList>
            <consortium name="DOE Joint Genome Institute"/>
            <person name="Smith K."/>
            <person name="Pendleton A."/>
            <person name="Kubisiak T."/>
            <person name="Anderson C."/>
            <person name="Salamov A."/>
            <person name="Aerts A."/>
            <person name="Riley R."/>
            <person name="Clum A."/>
            <person name="Lindquist E."/>
            <person name="Ence D."/>
            <person name="Campbell M."/>
            <person name="Kronenberg Z."/>
            <person name="Feau N."/>
            <person name="Dhillon B."/>
            <person name="Hamelin R."/>
            <person name="Burleigh J."/>
            <person name="Smith J."/>
            <person name="Yandell M."/>
            <person name="Nelson C."/>
            <person name="Grigoriev I."/>
            <person name="Davis J."/>
        </authorList>
    </citation>
    <scope>NUCLEOTIDE SEQUENCE</scope>
    <source>
        <strain evidence="4">G11</strain>
    </source>
</reference>
<keyword evidence="5" id="KW-1185">Reference proteome</keyword>
<sequence length="403" mass="44072">MPTLGRIKCEMLVGTDSSVPFPEHSVSYPTSGSVTCYVAVDATKDSNNEQPYSVRWTIDPSLLRHGGVQVQVEVDGCQKGQPRCYEAIAEDGLLPSSVSGTDDGLWVVPDGTRRRPWIMSPIKTTHPHSALADKYILDRVGSVNVTLRRADVVPTSHVVPLAPVFNGGAPLPERMGEKVSHWTKLGYIRNHPLAPELGLVAETVGEVIASFTFYYRSQDLLDQFMRPVQNPTIEFPSPAEQQSPNEVKFSFPAASRAHTPDVDSVRSAEAMSSTLSDGGTQPTKPTNPAGVLRRALTTHNTPRTSVDGVSAAEKDSEKNEFGKFSKLGGKRVRAVSLRMSKRYSLLGKSGGEKSSQKESTDEVAIDMPLSDKREENLDTIEGLKKELLRLRLEIASIKNHLNL</sequence>
<feature type="compositionally biased region" description="Polar residues" evidence="2">
    <location>
        <begin position="270"/>
        <end position="286"/>
    </location>
</feature>
<gene>
    <name evidence="4" type="ORF">CROQUDRAFT_81439</name>
</gene>
<evidence type="ECO:0000256" key="2">
    <source>
        <dbReference type="SAM" id="MobiDB-lite"/>
    </source>
</evidence>
<dbReference type="EMBL" id="MU167328">
    <property type="protein sequence ID" value="KAG0143126.1"/>
    <property type="molecule type" value="Genomic_DNA"/>
</dbReference>
<dbReference type="InterPro" id="IPR057678">
    <property type="entry name" value="DUF7918"/>
</dbReference>
<dbReference type="Pfam" id="PF25534">
    <property type="entry name" value="DUF7918"/>
    <property type="match status" value="1"/>
</dbReference>
<evidence type="ECO:0000256" key="1">
    <source>
        <dbReference type="SAM" id="Coils"/>
    </source>
</evidence>
<name>A0A9P6NAS0_9BASI</name>
<feature type="coiled-coil region" evidence="1">
    <location>
        <begin position="373"/>
        <end position="400"/>
    </location>
</feature>
<protein>
    <recommendedName>
        <fullName evidence="3">DUF7918 domain-containing protein</fullName>
    </recommendedName>
</protein>
<feature type="domain" description="DUF7918" evidence="3">
    <location>
        <begin position="25"/>
        <end position="225"/>
    </location>
</feature>
<feature type="region of interest" description="Disordered" evidence="2">
    <location>
        <begin position="253"/>
        <end position="317"/>
    </location>
</feature>
<dbReference type="Proteomes" id="UP000886653">
    <property type="component" value="Unassembled WGS sequence"/>
</dbReference>